<name>A0ABX7YLB8_9STRE</name>
<reference evidence="1 2" key="1">
    <citation type="submission" date="2021-04" db="EMBL/GenBank/DDBJ databases">
        <title>Complete genome sequence of a novel Streptococcus species.</title>
        <authorList>
            <person name="Teng J.L.L."/>
        </authorList>
    </citation>
    <scope>NUCLEOTIDE SEQUENCE [LARGE SCALE GENOMIC DNA]</scope>
    <source>
        <strain evidence="1 2">HKU75</strain>
    </source>
</reference>
<dbReference type="Gene3D" id="1.10.10.10">
    <property type="entry name" value="Winged helix-like DNA-binding domain superfamily/Winged helix DNA-binding domain"/>
    <property type="match status" value="1"/>
</dbReference>
<protein>
    <submittedName>
        <fullName evidence="1">DNA-binding protein</fullName>
    </submittedName>
</protein>
<dbReference type="InterPro" id="IPR036388">
    <property type="entry name" value="WH-like_DNA-bd_sf"/>
</dbReference>
<dbReference type="InterPro" id="IPR032580">
    <property type="entry name" value="SatD"/>
</dbReference>
<dbReference type="GO" id="GO:0003677">
    <property type="term" value="F:DNA binding"/>
    <property type="evidence" value="ECO:0007669"/>
    <property type="project" value="UniProtKB-KW"/>
</dbReference>
<gene>
    <name evidence="1" type="ORF">INT76_01605</name>
</gene>
<accession>A0ABX7YLB8</accession>
<sequence>MNYIAVIGDLIDSKKMPNRPQVQVELEKVLSQVNRDFQEHFASPFTITRGDEFQALFYQTAPIFQILDRIEKAFDQTIFIRFGIGFGVILTDINPKQSIGADGPAYWEARKAIEFVHDNDDYGTTQLAFSAENSTLKLTVNALLASADFIKASWTKSQREILYHLLAENIYEEQFRQKEIAQALNISTSALTKRIKASGLKLYLRNRSAAMNAIRKEQP</sequence>
<evidence type="ECO:0000313" key="2">
    <source>
        <dbReference type="Proteomes" id="UP000677616"/>
    </source>
</evidence>
<dbReference type="EMBL" id="CP073084">
    <property type="protein sequence ID" value="QUE54613.1"/>
    <property type="molecule type" value="Genomic_DNA"/>
</dbReference>
<organism evidence="1 2">
    <name type="scientific">Streptococcus oriscaviae</name>
    <dbReference type="NCBI Taxonomy" id="2781599"/>
    <lineage>
        <taxon>Bacteria</taxon>
        <taxon>Bacillati</taxon>
        <taxon>Bacillota</taxon>
        <taxon>Bacilli</taxon>
        <taxon>Lactobacillales</taxon>
        <taxon>Streptococcaceae</taxon>
        <taxon>Streptococcus</taxon>
    </lineage>
</organism>
<keyword evidence="2" id="KW-1185">Reference proteome</keyword>
<dbReference type="RefSeq" id="WP_212571472.1">
    <property type="nucleotide sequence ID" value="NZ_CP073084.1"/>
</dbReference>
<proteinExistence type="predicted"/>
<dbReference type="Pfam" id="PF16264">
    <property type="entry name" value="SatD"/>
    <property type="match status" value="1"/>
</dbReference>
<dbReference type="Proteomes" id="UP000677616">
    <property type="component" value="Chromosome"/>
</dbReference>
<keyword evidence="1" id="KW-0238">DNA-binding</keyword>
<evidence type="ECO:0000313" key="1">
    <source>
        <dbReference type="EMBL" id="QUE54613.1"/>
    </source>
</evidence>